<dbReference type="PROSITE" id="PS50297">
    <property type="entry name" value="ANK_REP_REGION"/>
    <property type="match status" value="2"/>
</dbReference>
<feature type="repeat" description="ANK" evidence="3">
    <location>
        <begin position="291"/>
        <end position="320"/>
    </location>
</feature>
<dbReference type="SUPFAM" id="SSF48403">
    <property type="entry name" value="Ankyrin repeat"/>
    <property type="match status" value="1"/>
</dbReference>
<protein>
    <submittedName>
        <fullName evidence="5">Uncharacterized protein</fullName>
    </submittedName>
</protein>
<evidence type="ECO:0000313" key="5">
    <source>
        <dbReference type="EMBL" id="KAK3241307.1"/>
    </source>
</evidence>
<name>A0AAE0BRD9_9CHLO</name>
<dbReference type="Pfam" id="PF00023">
    <property type="entry name" value="Ank"/>
    <property type="match status" value="1"/>
</dbReference>
<evidence type="ECO:0000256" key="1">
    <source>
        <dbReference type="ARBA" id="ARBA00022737"/>
    </source>
</evidence>
<evidence type="ECO:0000256" key="4">
    <source>
        <dbReference type="SAM" id="MobiDB-lite"/>
    </source>
</evidence>
<keyword evidence="1" id="KW-0677">Repeat</keyword>
<dbReference type="PANTHER" id="PTHR24201">
    <property type="entry name" value="ANK_REP_REGION DOMAIN-CONTAINING PROTEIN"/>
    <property type="match status" value="1"/>
</dbReference>
<feature type="repeat" description="ANK" evidence="3">
    <location>
        <begin position="394"/>
        <end position="426"/>
    </location>
</feature>
<dbReference type="InterPro" id="IPR050776">
    <property type="entry name" value="Ank_Repeat/CDKN_Inhibitor"/>
</dbReference>
<keyword evidence="6" id="KW-1185">Reference proteome</keyword>
<evidence type="ECO:0000256" key="2">
    <source>
        <dbReference type="ARBA" id="ARBA00023043"/>
    </source>
</evidence>
<feature type="compositionally biased region" description="Basic and acidic residues" evidence="4">
    <location>
        <begin position="62"/>
        <end position="74"/>
    </location>
</feature>
<accession>A0AAE0BRD9</accession>
<proteinExistence type="predicted"/>
<reference evidence="5 6" key="1">
    <citation type="journal article" date="2015" name="Genome Biol. Evol.">
        <title>Comparative Genomics of a Bacterivorous Green Alga Reveals Evolutionary Causalities and Consequences of Phago-Mixotrophic Mode of Nutrition.</title>
        <authorList>
            <person name="Burns J.A."/>
            <person name="Paasch A."/>
            <person name="Narechania A."/>
            <person name="Kim E."/>
        </authorList>
    </citation>
    <scope>NUCLEOTIDE SEQUENCE [LARGE SCALE GENOMIC DNA]</scope>
    <source>
        <strain evidence="5 6">PLY_AMNH</strain>
    </source>
</reference>
<dbReference type="Proteomes" id="UP001190700">
    <property type="component" value="Unassembled WGS sequence"/>
</dbReference>
<dbReference type="AlphaFoldDB" id="A0AAE0BRD9"/>
<dbReference type="SMART" id="SM00248">
    <property type="entry name" value="ANK"/>
    <property type="match status" value="6"/>
</dbReference>
<feature type="repeat" description="ANK" evidence="3">
    <location>
        <begin position="361"/>
        <end position="393"/>
    </location>
</feature>
<sequence length="617" mass="66582">MPSSSRKCTVPHCVCNGYEAADSYPTEAAPRKLCAVCGHPQGAHTVFVAGKGDLISSPTSERQARESPIWERKSSQFSRDPSSSTLHYSNSPAAPSIAHSVGSPATGRSFLTWEDFSPYPQRTSSPGSRANDYRERPDPPTPVEKTGALDSWRQPEPKTGNLNIRIEDPNSATPKAAARSSARLSDDDRFVDLSLQGPLSPFRQREDHAHLHLSKGSWCPLLAHVNNANSWIPLPGPPRPRHPLQEAVIRQDLQALRAVISEGYKLDDKDELLSHRGEAGRALVKGNGFCTALHLAAALTWEQAVILLISAGADPNCTDEGDNAPLHLISSKPGYEFAHYDLKCVTEILQGNADVDARNREGRTPLHCAALGGNDSLTKLLLQNGASVTAQCKEGNTGLHFAAISGEVLCCRILLEAGSQMQCSNKAGKSALLLAGELRHSAVVSCLLKCTPKDISHPTQKRGEKKHPPALCPHGGCRLCAKWKDIQFNPKAVVQHFLFRWILTESPDELTTNPIFEVGSNYNFCNQLRRRGGHVLATEMEQLARLGREAGETQAWTYDYGHCQPAMSVGRGEASASVVSGAHGGAPEGAVGLTGGTRGEVAQTKRSEALVCSAPQW</sequence>
<gene>
    <name evidence="5" type="ORF">CYMTET_48912</name>
</gene>
<dbReference type="PROSITE" id="PS50088">
    <property type="entry name" value="ANK_REPEAT"/>
    <property type="match status" value="3"/>
</dbReference>
<keyword evidence="2 3" id="KW-0040">ANK repeat</keyword>
<evidence type="ECO:0000256" key="3">
    <source>
        <dbReference type="PROSITE-ProRule" id="PRU00023"/>
    </source>
</evidence>
<dbReference type="Gene3D" id="1.25.40.20">
    <property type="entry name" value="Ankyrin repeat-containing domain"/>
    <property type="match status" value="3"/>
</dbReference>
<feature type="region of interest" description="Disordered" evidence="4">
    <location>
        <begin position="578"/>
        <end position="600"/>
    </location>
</feature>
<dbReference type="InterPro" id="IPR036770">
    <property type="entry name" value="Ankyrin_rpt-contain_sf"/>
</dbReference>
<feature type="compositionally biased region" description="Polar residues" evidence="4">
    <location>
        <begin position="75"/>
        <end position="93"/>
    </location>
</feature>
<feature type="compositionally biased region" description="Gly residues" evidence="4">
    <location>
        <begin position="582"/>
        <end position="598"/>
    </location>
</feature>
<dbReference type="Pfam" id="PF12796">
    <property type="entry name" value="Ank_2"/>
    <property type="match status" value="1"/>
</dbReference>
<feature type="region of interest" description="Disordered" evidence="4">
    <location>
        <begin position="54"/>
        <end position="183"/>
    </location>
</feature>
<dbReference type="InterPro" id="IPR002110">
    <property type="entry name" value="Ankyrin_rpt"/>
</dbReference>
<comment type="caution">
    <text evidence="5">The sequence shown here is derived from an EMBL/GenBank/DDBJ whole genome shotgun (WGS) entry which is preliminary data.</text>
</comment>
<evidence type="ECO:0000313" key="6">
    <source>
        <dbReference type="Proteomes" id="UP001190700"/>
    </source>
</evidence>
<organism evidence="5 6">
    <name type="scientific">Cymbomonas tetramitiformis</name>
    <dbReference type="NCBI Taxonomy" id="36881"/>
    <lineage>
        <taxon>Eukaryota</taxon>
        <taxon>Viridiplantae</taxon>
        <taxon>Chlorophyta</taxon>
        <taxon>Pyramimonadophyceae</taxon>
        <taxon>Pyramimonadales</taxon>
        <taxon>Pyramimonadaceae</taxon>
        <taxon>Cymbomonas</taxon>
    </lineage>
</organism>
<dbReference type="EMBL" id="LGRX02033420">
    <property type="protein sequence ID" value="KAK3241307.1"/>
    <property type="molecule type" value="Genomic_DNA"/>
</dbReference>